<name>A0A9P6BY07_9AGAR</name>
<dbReference type="EMBL" id="MU151446">
    <property type="protein sequence ID" value="KAF9443677.1"/>
    <property type="molecule type" value="Genomic_DNA"/>
</dbReference>
<feature type="compositionally biased region" description="Polar residues" evidence="1">
    <location>
        <begin position="13"/>
        <end position="31"/>
    </location>
</feature>
<organism evidence="2 3">
    <name type="scientific">Macrolepiota fuliginosa MF-IS2</name>
    <dbReference type="NCBI Taxonomy" id="1400762"/>
    <lineage>
        <taxon>Eukaryota</taxon>
        <taxon>Fungi</taxon>
        <taxon>Dikarya</taxon>
        <taxon>Basidiomycota</taxon>
        <taxon>Agaricomycotina</taxon>
        <taxon>Agaricomycetes</taxon>
        <taxon>Agaricomycetidae</taxon>
        <taxon>Agaricales</taxon>
        <taxon>Agaricineae</taxon>
        <taxon>Agaricaceae</taxon>
        <taxon>Macrolepiota</taxon>
    </lineage>
</organism>
<evidence type="ECO:0000256" key="1">
    <source>
        <dbReference type="SAM" id="MobiDB-lite"/>
    </source>
</evidence>
<gene>
    <name evidence="2" type="ORF">P691DRAFT_764060</name>
</gene>
<dbReference type="AlphaFoldDB" id="A0A9P6BY07"/>
<protein>
    <submittedName>
        <fullName evidence="2">Uncharacterized protein</fullName>
    </submittedName>
</protein>
<feature type="compositionally biased region" description="Polar residues" evidence="1">
    <location>
        <begin position="46"/>
        <end position="63"/>
    </location>
</feature>
<evidence type="ECO:0000313" key="2">
    <source>
        <dbReference type="EMBL" id="KAF9443677.1"/>
    </source>
</evidence>
<sequence>MTFLISYKSILARSSGSKEQGGEQPSTSNPVQRPPTPMPPARVRDATSTVDDGQAMANPSNSVPPAVLIGPTAYGAFTNAHHFTIVSAGEGEACCNT</sequence>
<accession>A0A9P6BY07</accession>
<dbReference type="Proteomes" id="UP000807342">
    <property type="component" value="Unassembled WGS sequence"/>
</dbReference>
<feature type="region of interest" description="Disordered" evidence="1">
    <location>
        <begin position="13"/>
        <end position="63"/>
    </location>
</feature>
<evidence type="ECO:0000313" key="3">
    <source>
        <dbReference type="Proteomes" id="UP000807342"/>
    </source>
</evidence>
<reference evidence="2" key="1">
    <citation type="submission" date="2020-11" db="EMBL/GenBank/DDBJ databases">
        <authorList>
            <consortium name="DOE Joint Genome Institute"/>
            <person name="Ahrendt S."/>
            <person name="Riley R."/>
            <person name="Andreopoulos W."/>
            <person name="Labutti K."/>
            <person name="Pangilinan J."/>
            <person name="Ruiz-Duenas F.J."/>
            <person name="Barrasa J.M."/>
            <person name="Sanchez-Garcia M."/>
            <person name="Camarero S."/>
            <person name="Miyauchi S."/>
            <person name="Serrano A."/>
            <person name="Linde D."/>
            <person name="Babiker R."/>
            <person name="Drula E."/>
            <person name="Ayuso-Fernandez I."/>
            <person name="Pacheco R."/>
            <person name="Padilla G."/>
            <person name="Ferreira P."/>
            <person name="Barriuso J."/>
            <person name="Kellner H."/>
            <person name="Castanera R."/>
            <person name="Alfaro M."/>
            <person name="Ramirez L."/>
            <person name="Pisabarro A.G."/>
            <person name="Kuo A."/>
            <person name="Tritt A."/>
            <person name="Lipzen A."/>
            <person name="He G."/>
            <person name="Yan M."/>
            <person name="Ng V."/>
            <person name="Cullen D."/>
            <person name="Martin F."/>
            <person name="Rosso M.-N."/>
            <person name="Henrissat B."/>
            <person name="Hibbett D."/>
            <person name="Martinez A.T."/>
            <person name="Grigoriev I.V."/>
        </authorList>
    </citation>
    <scope>NUCLEOTIDE SEQUENCE</scope>
    <source>
        <strain evidence="2">MF-IS2</strain>
    </source>
</reference>
<proteinExistence type="predicted"/>
<keyword evidence="3" id="KW-1185">Reference proteome</keyword>
<comment type="caution">
    <text evidence="2">The sequence shown here is derived from an EMBL/GenBank/DDBJ whole genome shotgun (WGS) entry which is preliminary data.</text>
</comment>